<feature type="region of interest" description="Disordered" evidence="3">
    <location>
        <begin position="95"/>
        <end position="129"/>
    </location>
</feature>
<sequence length="297" mass="33817">MQQKISLRNVPLCKEIKQLPFRCPRCGEHERFRSLSSLRAHLDHSHTYHTLHDFSPASRWRPVEAVDQIKAWDRDGGGGCTERCKRASIETRHLRDSSEKGRLKLAAGEEVGLSQGGTGDEQGEESPQAGALVKRRLGEMLRAADSSMEKRLHRVSSELAHTDSEILRQRVRSEHLAQEKQELFEREKALSRQVDTAVMVIATLREQLTKCPAQLQMDLKEYPKAGQQVASWQQMSLKRQGNHPVRRAGLFQSFPEIARVTPPITRGKRGVSADNRPTTKPRYPDTNICIFRQIFNI</sequence>
<feature type="domain" description="FBX41/ZN365 C2H2-type zinc finger" evidence="4">
    <location>
        <begin position="19"/>
        <end position="48"/>
    </location>
</feature>
<evidence type="ECO:0000259" key="4">
    <source>
        <dbReference type="Pfam" id="PF23165"/>
    </source>
</evidence>
<dbReference type="GO" id="GO:0000723">
    <property type="term" value="P:telomere maintenance"/>
    <property type="evidence" value="ECO:0007669"/>
    <property type="project" value="TreeGrafter"/>
</dbReference>
<evidence type="ECO:0000313" key="5">
    <source>
        <dbReference type="EMBL" id="KAG9341814.1"/>
    </source>
</evidence>
<comment type="caution">
    <text evidence="5">The sequence shown here is derived from an EMBL/GenBank/DDBJ whole genome shotgun (WGS) entry which is preliminary data.</text>
</comment>
<keyword evidence="6" id="KW-1185">Reference proteome</keyword>
<dbReference type="PANTHER" id="PTHR15739">
    <property type="entry name" value="ZINC FINGER PROTEIN"/>
    <property type="match status" value="1"/>
</dbReference>
<dbReference type="Pfam" id="PF23165">
    <property type="entry name" value="zf-C2H2_FBX41"/>
    <property type="match status" value="1"/>
</dbReference>
<dbReference type="GO" id="GO:0010569">
    <property type="term" value="P:regulation of double-strand break repair via homologous recombination"/>
    <property type="evidence" value="ECO:0007669"/>
    <property type="project" value="TreeGrafter"/>
</dbReference>
<dbReference type="Proteomes" id="UP000824540">
    <property type="component" value="Unassembled WGS sequence"/>
</dbReference>
<keyword evidence="1" id="KW-0597">Phosphoprotein</keyword>
<dbReference type="OrthoDB" id="271433at2759"/>
<dbReference type="InterPro" id="IPR057038">
    <property type="entry name" value="FBX41/ZN365_Znf-C2H2"/>
</dbReference>
<dbReference type="AlphaFoldDB" id="A0A8T2NP22"/>
<evidence type="ECO:0000256" key="3">
    <source>
        <dbReference type="SAM" id="MobiDB-lite"/>
    </source>
</evidence>
<evidence type="ECO:0000313" key="6">
    <source>
        <dbReference type="Proteomes" id="UP000824540"/>
    </source>
</evidence>
<accession>A0A8T2NP22</accession>
<protein>
    <recommendedName>
        <fullName evidence="4">FBX41/ZN365 C2H2-type zinc finger domain-containing protein</fullName>
    </recommendedName>
</protein>
<proteinExistence type="predicted"/>
<dbReference type="EMBL" id="JAFBMS010000032">
    <property type="protein sequence ID" value="KAG9341814.1"/>
    <property type="molecule type" value="Genomic_DNA"/>
</dbReference>
<reference evidence="5" key="1">
    <citation type="thesis" date="2021" institute="BYU ScholarsArchive" country="Provo, UT, USA">
        <title>Applications of and Algorithms for Genome Assembly and Genomic Analyses with an Emphasis on Marine Teleosts.</title>
        <authorList>
            <person name="Pickett B.D."/>
        </authorList>
    </citation>
    <scope>NUCLEOTIDE SEQUENCE</scope>
    <source>
        <strain evidence="5">HI-2016</strain>
    </source>
</reference>
<organism evidence="5 6">
    <name type="scientific">Albula glossodonta</name>
    <name type="common">roundjaw bonefish</name>
    <dbReference type="NCBI Taxonomy" id="121402"/>
    <lineage>
        <taxon>Eukaryota</taxon>
        <taxon>Metazoa</taxon>
        <taxon>Chordata</taxon>
        <taxon>Craniata</taxon>
        <taxon>Vertebrata</taxon>
        <taxon>Euteleostomi</taxon>
        <taxon>Actinopterygii</taxon>
        <taxon>Neopterygii</taxon>
        <taxon>Teleostei</taxon>
        <taxon>Albuliformes</taxon>
        <taxon>Albulidae</taxon>
        <taxon>Albula</taxon>
    </lineage>
</organism>
<dbReference type="GO" id="GO:0110026">
    <property type="term" value="P:regulation of DNA strand resection involved in replication fork processing"/>
    <property type="evidence" value="ECO:0007669"/>
    <property type="project" value="TreeGrafter"/>
</dbReference>
<gene>
    <name evidence="5" type="ORF">JZ751_018536</name>
</gene>
<dbReference type="GO" id="GO:0010975">
    <property type="term" value="P:regulation of neuron projection development"/>
    <property type="evidence" value="ECO:0007669"/>
    <property type="project" value="TreeGrafter"/>
</dbReference>
<dbReference type="PANTHER" id="PTHR15739:SF2">
    <property type="entry name" value="PROTEIN ZNF365"/>
    <property type="match status" value="1"/>
</dbReference>
<dbReference type="InterPro" id="IPR052283">
    <property type="entry name" value="GenomicStab_NeuMorph_Reg"/>
</dbReference>
<name>A0A8T2NP22_9TELE</name>
<evidence type="ECO:0000256" key="2">
    <source>
        <dbReference type="ARBA" id="ARBA00023054"/>
    </source>
</evidence>
<evidence type="ECO:0000256" key="1">
    <source>
        <dbReference type="ARBA" id="ARBA00022553"/>
    </source>
</evidence>
<keyword evidence="2" id="KW-0175">Coiled coil</keyword>